<dbReference type="SUPFAM" id="SSF48498">
    <property type="entry name" value="Tetracyclin repressor-like, C-terminal domain"/>
    <property type="match status" value="1"/>
</dbReference>
<feature type="domain" description="HTH tetR-type" evidence="5">
    <location>
        <begin position="10"/>
        <end position="69"/>
    </location>
</feature>
<evidence type="ECO:0000256" key="2">
    <source>
        <dbReference type="ARBA" id="ARBA00023125"/>
    </source>
</evidence>
<evidence type="ECO:0000313" key="7">
    <source>
        <dbReference type="Proteomes" id="UP000660265"/>
    </source>
</evidence>
<keyword evidence="3" id="KW-0804">Transcription</keyword>
<dbReference type="PRINTS" id="PR00455">
    <property type="entry name" value="HTHTETR"/>
</dbReference>
<keyword evidence="1" id="KW-0805">Transcription regulation</keyword>
<organism evidence="6 7">
    <name type="scientific">Streptomyces camponoticapitis</name>
    <dbReference type="NCBI Taxonomy" id="1616125"/>
    <lineage>
        <taxon>Bacteria</taxon>
        <taxon>Bacillati</taxon>
        <taxon>Actinomycetota</taxon>
        <taxon>Actinomycetes</taxon>
        <taxon>Kitasatosporales</taxon>
        <taxon>Streptomycetaceae</taxon>
        <taxon>Streptomyces</taxon>
    </lineage>
</organism>
<dbReference type="InterPro" id="IPR009057">
    <property type="entry name" value="Homeodomain-like_sf"/>
</dbReference>
<dbReference type="Pfam" id="PF00440">
    <property type="entry name" value="TetR_N"/>
    <property type="match status" value="1"/>
</dbReference>
<dbReference type="PANTHER" id="PTHR47506">
    <property type="entry name" value="TRANSCRIPTIONAL REGULATORY PROTEIN"/>
    <property type="match status" value="1"/>
</dbReference>
<dbReference type="SUPFAM" id="SSF46689">
    <property type="entry name" value="Homeodomain-like"/>
    <property type="match status" value="1"/>
</dbReference>
<feature type="DNA-binding region" description="H-T-H motif" evidence="4">
    <location>
        <begin position="32"/>
        <end position="51"/>
    </location>
</feature>
<comment type="caution">
    <text evidence="6">The sequence shown here is derived from an EMBL/GenBank/DDBJ whole genome shotgun (WGS) entry which is preliminary data.</text>
</comment>
<dbReference type="RefSeq" id="WP_189111227.1">
    <property type="nucleotide sequence ID" value="NZ_BMMV01000030.1"/>
</dbReference>
<evidence type="ECO:0000259" key="5">
    <source>
        <dbReference type="PROSITE" id="PS50977"/>
    </source>
</evidence>
<name>A0ABQ2EWR8_9ACTN</name>
<reference evidence="7" key="1">
    <citation type="journal article" date="2019" name="Int. J. Syst. Evol. Microbiol.">
        <title>The Global Catalogue of Microorganisms (GCM) 10K type strain sequencing project: providing services to taxonomists for standard genome sequencing and annotation.</title>
        <authorList>
            <consortium name="The Broad Institute Genomics Platform"/>
            <consortium name="The Broad Institute Genome Sequencing Center for Infectious Disease"/>
            <person name="Wu L."/>
            <person name="Ma J."/>
        </authorList>
    </citation>
    <scope>NUCLEOTIDE SEQUENCE [LARGE SCALE GENOMIC DNA]</scope>
    <source>
        <strain evidence="7">CGMCC 4.7275</strain>
    </source>
</reference>
<dbReference type="Gene3D" id="1.10.10.60">
    <property type="entry name" value="Homeodomain-like"/>
    <property type="match status" value="1"/>
</dbReference>
<dbReference type="PROSITE" id="PS50977">
    <property type="entry name" value="HTH_TETR_2"/>
    <property type="match status" value="1"/>
</dbReference>
<dbReference type="Proteomes" id="UP000660265">
    <property type="component" value="Unassembled WGS sequence"/>
</dbReference>
<evidence type="ECO:0000256" key="1">
    <source>
        <dbReference type="ARBA" id="ARBA00023015"/>
    </source>
</evidence>
<dbReference type="InterPro" id="IPR036271">
    <property type="entry name" value="Tet_transcr_reg_TetR-rel_C_sf"/>
</dbReference>
<evidence type="ECO:0000313" key="6">
    <source>
        <dbReference type="EMBL" id="GGK24525.1"/>
    </source>
</evidence>
<sequence>MSRVSQAQARENRERVVAAASRIFREQGVHTSIADLMESVGLTRGGFPKQFGSKDALVAEATEKGFSGMSQLLDSFDDTHGDRTAARQALVDFYLSAEHRDEPGTGCPTAGFAGDMARRPTPDEPRAAYSEGARHFADWLSNGDDRDGLADMCTLVGAILLARATAGTELSEEILDAAHRAQTPPVK</sequence>
<gene>
    <name evidence="6" type="ORF">GCM10011583_65670</name>
</gene>
<evidence type="ECO:0000256" key="3">
    <source>
        <dbReference type="ARBA" id="ARBA00023163"/>
    </source>
</evidence>
<evidence type="ECO:0000256" key="4">
    <source>
        <dbReference type="PROSITE-ProRule" id="PRU00335"/>
    </source>
</evidence>
<dbReference type="EMBL" id="BMMV01000030">
    <property type="protein sequence ID" value="GGK24525.1"/>
    <property type="molecule type" value="Genomic_DNA"/>
</dbReference>
<keyword evidence="2 4" id="KW-0238">DNA-binding</keyword>
<protein>
    <submittedName>
        <fullName evidence="6">TetR family transcriptional regulator</fullName>
    </submittedName>
</protein>
<dbReference type="Gene3D" id="1.10.357.10">
    <property type="entry name" value="Tetracycline Repressor, domain 2"/>
    <property type="match status" value="1"/>
</dbReference>
<keyword evidence="7" id="KW-1185">Reference proteome</keyword>
<dbReference type="PANTHER" id="PTHR47506:SF7">
    <property type="entry name" value="TRANSCRIPTIONAL REGULATORY PROTEIN"/>
    <property type="match status" value="1"/>
</dbReference>
<accession>A0ABQ2EWR8</accession>
<proteinExistence type="predicted"/>
<dbReference type="InterPro" id="IPR001647">
    <property type="entry name" value="HTH_TetR"/>
</dbReference>